<dbReference type="AlphaFoldDB" id="A0AAD8MDX2"/>
<proteinExistence type="predicted"/>
<dbReference type="PANTHER" id="PTHR47264:SF3">
    <property type="entry name" value="SYNAPTOTAGMIN-5 ISOFORM X1"/>
    <property type="match status" value="1"/>
</dbReference>
<gene>
    <name evidence="1" type="ORF">POM88_038152</name>
</gene>
<keyword evidence="2" id="KW-1185">Reference proteome</keyword>
<dbReference type="Proteomes" id="UP001237642">
    <property type="component" value="Unassembled WGS sequence"/>
</dbReference>
<organism evidence="1 2">
    <name type="scientific">Heracleum sosnowskyi</name>
    <dbReference type="NCBI Taxonomy" id="360622"/>
    <lineage>
        <taxon>Eukaryota</taxon>
        <taxon>Viridiplantae</taxon>
        <taxon>Streptophyta</taxon>
        <taxon>Embryophyta</taxon>
        <taxon>Tracheophyta</taxon>
        <taxon>Spermatophyta</taxon>
        <taxon>Magnoliopsida</taxon>
        <taxon>eudicotyledons</taxon>
        <taxon>Gunneridae</taxon>
        <taxon>Pentapetalae</taxon>
        <taxon>asterids</taxon>
        <taxon>campanulids</taxon>
        <taxon>Apiales</taxon>
        <taxon>Apiaceae</taxon>
        <taxon>Apioideae</taxon>
        <taxon>apioid superclade</taxon>
        <taxon>Tordylieae</taxon>
        <taxon>Tordyliinae</taxon>
        <taxon>Heracleum</taxon>
    </lineage>
</organism>
<evidence type="ECO:0000313" key="1">
    <source>
        <dbReference type="EMBL" id="KAK1372060.1"/>
    </source>
</evidence>
<comment type="caution">
    <text evidence="1">The sequence shown here is derived from an EMBL/GenBank/DDBJ whole genome shotgun (WGS) entry which is preliminary data.</text>
</comment>
<reference evidence="1" key="1">
    <citation type="submission" date="2023-02" db="EMBL/GenBank/DDBJ databases">
        <title>Genome of toxic invasive species Heracleum sosnowskyi carries increased number of genes despite the absence of recent whole-genome duplications.</title>
        <authorList>
            <person name="Schelkunov M."/>
            <person name="Shtratnikova V."/>
            <person name="Makarenko M."/>
            <person name="Klepikova A."/>
            <person name="Omelchenko D."/>
            <person name="Novikova G."/>
            <person name="Obukhova E."/>
            <person name="Bogdanov V."/>
            <person name="Penin A."/>
            <person name="Logacheva M."/>
        </authorList>
    </citation>
    <scope>NUCLEOTIDE SEQUENCE</scope>
    <source>
        <strain evidence="1">Hsosn_3</strain>
        <tissue evidence="1">Leaf</tissue>
    </source>
</reference>
<dbReference type="EMBL" id="JAUIZM010000008">
    <property type="protein sequence ID" value="KAK1372060.1"/>
    <property type="molecule type" value="Genomic_DNA"/>
</dbReference>
<reference evidence="1" key="2">
    <citation type="submission" date="2023-05" db="EMBL/GenBank/DDBJ databases">
        <authorList>
            <person name="Schelkunov M.I."/>
        </authorList>
    </citation>
    <scope>NUCLEOTIDE SEQUENCE</scope>
    <source>
        <strain evidence="1">Hsosn_3</strain>
        <tissue evidence="1">Leaf</tissue>
    </source>
</reference>
<name>A0AAD8MDX2_9APIA</name>
<accession>A0AAD8MDX2</accession>
<evidence type="ECO:0000313" key="2">
    <source>
        <dbReference type="Proteomes" id="UP001237642"/>
    </source>
</evidence>
<sequence>MVEPRRRCFSLPAVELRKKAVRGILYVTGVSANKLSKINLKGILNRGQQSVKGTHVMEHLDDKDILKFVLSQTSHRDELFLTRHLGLPLCYIHISCLYILRVCVQISVPFLHLVSEKEGGGGSRLNNLPSGPWVVAGWWRHGRRWQSCVCSMGCICSMELPRKMR</sequence>
<protein>
    <submittedName>
        <fullName evidence="1">Uncharacterized protein</fullName>
    </submittedName>
</protein>
<dbReference type="PANTHER" id="PTHR47264">
    <property type="entry name" value="OS01G0128800 PROTEIN"/>
    <property type="match status" value="1"/>
</dbReference>